<feature type="coiled-coil region" evidence="1">
    <location>
        <begin position="127"/>
        <end position="168"/>
    </location>
</feature>
<reference evidence="2" key="1">
    <citation type="journal article" date="2021" name="PeerJ">
        <title>Extensive microbial diversity within the chicken gut microbiome revealed by metagenomics and culture.</title>
        <authorList>
            <person name="Gilroy R."/>
            <person name="Ravi A."/>
            <person name="Getino M."/>
            <person name="Pursley I."/>
            <person name="Horton D.L."/>
            <person name="Alikhan N.F."/>
            <person name="Baker D."/>
            <person name="Gharbi K."/>
            <person name="Hall N."/>
            <person name="Watson M."/>
            <person name="Adriaenssens E.M."/>
            <person name="Foster-Nyarko E."/>
            <person name="Jarju S."/>
            <person name="Secka A."/>
            <person name="Antonio M."/>
            <person name="Oren A."/>
            <person name="Chaudhuri R.R."/>
            <person name="La Ragione R."/>
            <person name="Hildebrand F."/>
            <person name="Pallen M.J."/>
        </authorList>
    </citation>
    <scope>NUCLEOTIDE SEQUENCE</scope>
    <source>
        <strain evidence="2">G4-2901</strain>
    </source>
</reference>
<evidence type="ECO:0000256" key="1">
    <source>
        <dbReference type="SAM" id="Coils"/>
    </source>
</evidence>
<organism evidence="2 3">
    <name type="scientific">Candidatus Phocaeicola faecigallinarum</name>
    <dbReference type="NCBI Taxonomy" id="2838732"/>
    <lineage>
        <taxon>Bacteria</taxon>
        <taxon>Pseudomonadati</taxon>
        <taxon>Bacteroidota</taxon>
        <taxon>Bacteroidia</taxon>
        <taxon>Bacteroidales</taxon>
        <taxon>Bacteroidaceae</taxon>
        <taxon>Phocaeicola</taxon>
    </lineage>
</organism>
<evidence type="ECO:0008006" key="4">
    <source>
        <dbReference type="Google" id="ProtNLM"/>
    </source>
</evidence>
<comment type="caution">
    <text evidence="2">The sequence shown here is derived from an EMBL/GenBank/DDBJ whole genome shotgun (WGS) entry which is preliminary data.</text>
</comment>
<keyword evidence="1" id="KW-0175">Coiled coil</keyword>
<evidence type="ECO:0000313" key="2">
    <source>
        <dbReference type="EMBL" id="MBU3839042.1"/>
    </source>
</evidence>
<feature type="non-terminal residue" evidence="2">
    <location>
        <position position="1"/>
    </location>
</feature>
<dbReference type="Proteomes" id="UP000783796">
    <property type="component" value="Unassembled WGS sequence"/>
</dbReference>
<name>A0A948TD35_9BACT</name>
<reference evidence="2" key="2">
    <citation type="submission" date="2021-04" db="EMBL/GenBank/DDBJ databases">
        <authorList>
            <person name="Gilroy R."/>
        </authorList>
    </citation>
    <scope>NUCLEOTIDE SEQUENCE</scope>
    <source>
        <strain evidence="2">G4-2901</strain>
    </source>
</reference>
<protein>
    <recommendedName>
        <fullName evidence="4">Mobilization protein</fullName>
    </recommendedName>
</protein>
<accession>A0A948TD35</accession>
<sequence length="285" mass="32641">GRTRKLNKQDMAEMQTILAECLGMERGISSDRKHLSAIQYKNMVEAEKAAQIEKECRKMENERNVIEEKVKQAGEKLEDTQKKLKEAAAEIKVEKLKGAAADTGTALLKAGTTVIDATASLFNSGKVKRQEQEIAELKRENFELEMKSQNLQSNLRTANAQNEREREATRRAVRTGEERLKPITELFPCMENAKENIDELRTMGVGDNDIRLLLTGKEITYSGFLYDRERRKKHQVKDVKIDIAKSKSGNTTIWLNDFHFKEFFKQLWIRLQKILGLGTNKGVHM</sequence>
<proteinExistence type="predicted"/>
<dbReference type="EMBL" id="JAHLFW010000100">
    <property type="protein sequence ID" value="MBU3839042.1"/>
    <property type="molecule type" value="Genomic_DNA"/>
</dbReference>
<feature type="coiled-coil region" evidence="1">
    <location>
        <begin position="42"/>
        <end position="97"/>
    </location>
</feature>
<gene>
    <name evidence="2" type="ORF">H9777_12185</name>
</gene>
<dbReference type="AlphaFoldDB" id="A0A948TD35"/>
<evidence type="ECO:0000313" key="3">
    <source>
        <dbReference type="Proteomes" id="UP000783796"/>
    </source>
</evidence>